<keyword evidence="2" id="KW-1185">Reference proteome</keyword>
<dbReference type="Proteomes" id="UP000617531">
    <property type="component" value="Unassembled WGS sequence"/>
</dbReference>
<dbReference type="EMBL" id="BNAI01000001">
    <property type="protein sequence ID" value="GHF04458.1"/>
    <property type="molecule type" value="Genomic_DNA"/>
</dbReference>
<dbReference type="AlphaFoldDB" id="A0A8J3GMK9"/>
<protein>
    <submittedName>
        <fullName evidence="1">Uncharacterized protein</fullName>
    </submittedName>
</protein>
<proteinExistence type="predicted"/>
<reference evidence="1" key="1">
    <citation type="journal article" date="2014" name="Int. J. Syst. Evol. Microbiol.">
        <title>Complete genome sequence of Corynebacterium casei LMG S-19264T (=DSM 44701T), isolated from a smear-ripened cheese.</title>
        <authorList>
            <consortium name="US DOE Joint Genome Institute (JGI-PGF)"/>
            <person name="Walter F."/>
            <person name="Albersmeier A."/>
            <person name="Kalinowski J."/>
            <person name="Ruckert C."/>
        </authorList>
    </citation>
    <scope>NUCLEOTIDE SEQUENCE</scope>
    <source>
        <strain evidence="1">CGMCC 1.16548</strain>
    </source>
</reference>
<dbReference type="RefSeq" id="WP_191281444.1">
    <property type="nucleotide sequence ID" value="NZ_BNAI01000001.1"/>
</dbReference>
<organism evidence="1 2">
    <name type="scientific">Pseudolysinimonas yzui</name>
    <dbReference type="NCBI Taxonomy" id="2708254"/>
    <lineage>
        <taxon>Bacteria</taxon>
        <taxon>Bacillati</taxon>
        <taxon>Actinomycetota</taxon>
        <taxon>Actinomycetes</taxon>
        <taxon>Micrococcales</taxon>
        <taxon>Microbacteriaceae</taxon>
        <taxon>Pseudolysinimonas</taxon>
    </lineage>
</organism>
<comment type="caution">
    <text evidence="1">The sequence shown here is derived from an EMBL/GenBank/DDBJ whole genome shotgun (WGS) entry which is preliminary data.</text>
</comment>
<reference evidence="1" key="2">
    <citation type="submission" date="2020-09" db="EMBL/GenBank/DDBJ databases">
        <authorList>
            <person name="Sun Q."/>
            <person name="Zhou Y."/>
        </authorList>
    </citation>
    <scope>NUCLEOTIDE SEQUENCE</scope>
    <source>
        <strain evidence="1">CGMCC 1.16548</strain>
    </source>
</reference>
<accession>A0A8J3GMK9</accession>
<gene>
    <name evidence="1" type="ORF">GCM10011600_01060</name>
</gene>
<name>A0A8J3GMK9_9MICO</name>
<evidence type="ECO:0000313" key="2">
    <source>
        <dbReference type="Proteomes" id="UP000617531"/>
    </source>
</evidence>
<evidence type="ECO:0000313" key="1">
    <source>
        <dbReference type="EMBL" id="GHF04458.1"/>
    </source>
</evidence>
<sequence>MRDDRGQELGVGELTHSAYGLVDGHAVCNAYFKIDGVPEAADSFLFSVPGYDDPTAYSRDEVDLVTITSP</sequence>